<dbReference type="InterPro" id="IPR036250">
    <property type="entry name" value="AcylCo_DH-like_C"/>
</dbReference>
<dbReference type="GO" id="GO:0003997">
    <property type="term" value="F:acyl-CoA oxidase activity"/>
    <property type="evidence" value="ECO:0007669"/>
    <property type="project" value="UniProtKB-EC"/>
</dbReference>
<dbReference type="AlphaFoldDB" id="A0A8H5ZRH0"/>
<dbReference type="InterPro" id="IPR002655">
    <property type="entry name" value="Acyl-CoA_oxidase_C"/>
</dbReference>
<dbReference type="PANTHER" id="PTHR10909">
    <property type="entry name" value="ELECTRON TRANSPORT OXIDOREDUCTASE"/>
    <property type="match status" value="1"/>
</dbReference>
<dbReference type="InterPro" id="IPR055060">
    <property type="entry name" value="ACOX_C_alpha1"/>
</dbReference>
<keyword evidence="10" id="KW-0443">Lipid metabolism</keyword>
<comment type="catalytic activity">
    <reaction evidence="1">
        <text>a 2,3-saturated acyl-CoA + O2 = a (2E)-enoyl-CoA + H2O2</text>
        <dbReference type="Rhea" id="RHEA:38959"/>
        <dbReference type="ChEBI" id="CHEBI:15379"/>
        <dbReference type="ChEBI" id="CHEBI:16240"/>
        <dbReference type="ChEBI" id="CHEBI:58856"/>
        <dbReference type="ChEBI" id="CHEBI:65111"/>
        <dbReference type="EC" id="1.3.3.6"/>
    </reaction>
</comment>
<dbReference type="InterPro" id="IPR037069">
    <property type="entry name" value="AcylCoA_DH/ox_N_sf"/>
</dbReference>
<dbReference type="InterPro" id="IPR012258">
    <property type="entry name" value="Acyl-CoA_oxidase"/>
</dbReference>
<evidence type="ECO:0000256" key="13">
    <source>
        <dbReference type="PIRSR" id="PIRSR000168-1"/>
    </source>
</evidence>
<evidence type="ECO:0000256" key="2">
    <source>
        <dbReference type="ARBA" id="ARBA00001974"/>
    </source>
</evidence>
<dbReference type="GO" id="GO:0005504">
    <property type="term" value="F:fatty acid binding"/>
    <property type="evidence" value="ECO:0007669"/>
    <property type="project" value="TreeGrafter"/>
</dbReference>
<keyword evidence="11" id="KW-0576">Peroxisome</keyword>
<comment type="cofactor">
    <cofactor evidence="2">
        <name>FAD</name>
        <dbReference type="ChEBI" id="CHEBI:57692"/>
    </cofactor>
</comment>
<gene>
    <name evidence="18" type="ORF">GGP41_006826</name>
</gene>
<reference evidence="18" key="1">
    <citation type="submission" date="2019-11" db="EMBL/GenBank/DDBJ databases">
        <title>Bipolaris sorokiniana Genome sequencing.</title>
        <authorList>
            <person name="Wang H."/>
        </authorList>
    </citation>
    <scope>NUCLEOTIDE SEQUENCE</scope>
</reference>
<evidence type="ECO:0000256" key="14">
    <source>
        <dbReference type="PIRSR" id="PIRSR000168-2"/>
    </source>
</evidence>
<keyword evidence="6 12" id="KW-0285">Flavoprotein</keyword>
<dbReference type="InterPro" id="IPR029320">
    <property type="entry name" value="Acyl-CoA_ox_N"/>
</dbReference>
<evidence type="ECO:0000259" key="17">
    <source>
        <dbReference type="Pfam" id="PF22924"/>
    </source>
</evidence>
<protein>
    <recommendedName>
        <fullName evidence="12">Acyl-coenzyme A oxidase</fullName>
    </recommendedName>
</protein>
<accession>A0A8H5ZRH0</accession>
<organism evidence="18 19">
    <name type="scientific">Cochliobolus sativus</name>
    <name type="common">Common root rot and spot blotch fungus</name>
    <name type="synonym">Bipolaris sorokiniana</name>
    <dbReference type="NCBI Taxonomy" id="45130"/>
    <lineage>
        <taxon>Eukaryota</taxon>
        <taxon>Fungi</taxon>
        <taxon>Dikarya</taxon>
        <taxon>Ascomycota</taxon>
        <taxon>Pezizomycotina</taxon>
        <taxon>Dothideomycetes</taxon>
        <taxon>Pleosporomycetidae</taxon>
        <taxon>Pleosporales</taxon>
        <taxon>Pleosporineae</taxon>
        <taxon>Pleosporaceae</taxon>
        <taxon>Bipolaris</taxon>
    </lineage>
</organism>
<dbReference type="InterPro" id="IPR009100">
    <property type="entry name" value="AcylCoA_DH/oxidase_NM_dom_sf"/>
</dbReference>
<feature type="binding site" evidence="14">
    <location>
        <position position="170"/>
    </location>
    <ligand>
        <name>FAD</name>
        <dbReference type="ChEBI" id="CHEBI:57692"/>
    </ligand>
</feature>
<dbReference type="Pfam" id="PF14749">
    <property type="entry name" value="Acyl-CoA_ox_N"/>
    <property type="match status" value="1"/>
</dbReference>
<feature type="active site" description="Proton acceptor" evidence="13">
    <location>
        <position position="455"/>
    </location>
</feature>
<dbReference type="FunFam" id="1.20.140.10:FF:000015">
    <property type="entry name" value="Acyl-coenzyme A oxidase"/>
    <property type="match status" value="1"/>
</dbReference>
<dbReference type="GO" id="GO:0005777">
    <property type="term" value="C:peroxisome"/>
    <property type="evidence" value="ECO:0007669"/>
    <property type="project" value="UniProtKB-SubCell"/>
</dbReference>
<feature type="domain" description="Acyl-CoA oxidase C-alpha1" evidence="17">
    <location>
        <begin position="307"/>
        <end position="470"/>
    </location>
</feature>
<dbReference type="GO" id="GO:0055088">
    <property type="term" value="P:lipid homeostasis"/>
    <property type="evidence" value="ECO:0007669"/>
    <property type="project" value="TreeGrafter"/>
</dbReference>
<dbReference type="SUPFAM" id="SSF56645">
    <property type="entry name" value="Acyl-CoA dehydrogenase NM domain-like"/>
    <property type="match status" value="1"/>
</dbReference>
<evidence type="ECO:0000256" key="12">
    <source>
        <dbReference type="PIRNR" id="PIRNR000168"/>
    </source>
</evidence>
<sequence>MAENAQTTLMRKARTSSSFNPFDLTCILWGSRSTVLSRRLAFTRIEKALGTHNTALLPQCYAHTSREALFAQGLEMGKACLQDMKEYGHEHFVWVTPKYRLVNARGGEEEAGKEKMERKYWRMVLIESSPFGHKAILFEPAMQHNGTAEQQSRWLPLAREGKILGTYAQTELGHGSFVRGVETTATFDQETDEFIVNCPTISSTKFWPAGLGFSTTHGAVMARLIVGEMYHGPHIFLVQLRRVEDGRPMPGVEMGDVGLKMGYNEADNGFASFNHVRIPRSHMLMAHSQLARDGTFTKDPLRAKLSYSVMLLVRGKMPGAFAVQLAQALTIATRYSVVRQQGLGPADALDDEATIMQYRHQNFRLLSLIAKAYAMFFASRACETQYDKLREMQEKNDHSLLPSVHALTAGLKAYVTSEAADGAEDARKMCGGHGYMAISGLPDIVGPIAGGATFEGENYVLWQQVGRHLLKQLDRLRDGDTMEPQTQYLADSDDPNVACAAQGEQFLMHGAQLAVFRHRAQRLATKAHAEIRASSKTPAEAWDEYMMLLISASRAHIEYFTLRSFVNAISQLPDSTSANLRKVLERVCSLFALSTIINPRSVDALSFIVTCDDRPPYLSPSQLDIIRSLVNDLLDQLLPEAIALTDAWDFSDASLCSAIGMYDGNVYENVMRWVKQLPINHNAWENGGVQQGWKECVDPILRDMETRAKL</sequence>
<dbReference type="PANTHER" id="PTHR10909:SF250">
    <property type="entry name" value="PEROXISOMAL ACYL-COENZYME A OXIDASE 1"/>
    <property type="match status" value="1"/>
</dbReference>
<dbReference type="SUPFAM" id="SSF47203">
    <property type="entry name" value="Acyl-CoA dehydrogenase C-terminal domain-like"/>
    <property type="match status" value="2"/>
</dbReference>
<evidence type="ECO:0000256" key="1">
    <source>
        <dbReference type="ARBA" id="ARBA00001201"/>
    </source>
</evidence>
<evidence type="ECO:0000256" key="11">
    <source>
        <dbReference type="ARBA" id="ARBA00023140"/>
    </source>
</evidence>
<dbReference type="GO" id="GO:0033540">
    <property type="term" value="P:fatty acid beta-oxidation using acyl-CoA oxidase"/>
    <property type="evidence" value="ECO:0007669"/>
    <property type="project" value="UniProtKB-UniPathway"/>
</dbReference>
<dbReference type="Gene3D" id="1.10.540.10">
    <property type="entry name" value="Acyl-CoA dehydrogenase/oxidase, N-terminal domain"/>
    <property type="match status" value="1"/>
</dbReference>
<keyword evidence="7 12" id="KW-0274">FAD</keyword>
<keyword evidence="9" id="KW-0560">Oxidoreductase</keyword>
<name>A0A8H5ZRH0_COCSA</name>
<evidence type="ECO:0000313" key="18">
    <source>
        <dbReference type="EMBL" id="KAF5854037.1"/>
    </source>
</evidence>
<evidence type="ECO:0000256" key="10">
    <source>
        <dbReference type="ARBA" id="ARBA00023098"/>
    </source>
</evidence>
<dbReference type="Pfam" id="PF01756">
    <property type="entry name" value="ACOX"/>
    <property type="match status" value="1"/>
</dbReference>
<evidence type="ECO:0000256" key="3">
    <source>
        <dbReference type="ARBA" id="ARBA00004275"/>
    </source>
</evidence>
<proteinExistence type="inferred from homology"/>
<comment type="pathway">
    <text evidence="4">Lipid metabolism; peroxisomal fatty acid beta-oxidation.</text>
</comment>
<evidence type="ECO:0000256" key="6">
    <source>
        <dbReference type="ARBA" id="ARBA00022630"/>
    </source>
</evidence>
<dbReference type="InterPro" id="IPR046373">
    <property type="entry name" value="Acyl-CoA_Oxase/DH_mid-dom_sf"/>
</dbReference>
<evidence type="ECO:0000256" key="4">
    <source>
        <dbReference type="ARBA" id="ARBA00004846"/>
    </source>
</evidence>
<dbReference type="Proteomes" id="UP000624244">
    <property type="component" value="Unassembled WGS sequence"/>
</dbReference>
<evidence type="ECO:0000256" key="9">
    <source>
        <dbReference type="ARBA" id="ARBA00023002"/>
    </source>
</evidence>
<evidence type="ECO:0000259" key="16">
    <source>
        <dbReference type="Pfam" id="PF14749"/>
    </source>
</evidence>
<dbReference type="GO" id="GO:0071949">
    <property type="term" value="F:FAD binding"/>
    <property type="evidence" value="ECO:0007669"/>
    <property type="project" value="InterPro"/>
</dbReference>
<feature type="domain" description="Acyl-coenzyme A oxidase N-terminal" evidence="16">
    <location>
        <begin position="23"/>
        <end position="163"/>
    </location>
</feature>
<evidence type="ECO:0000256" key="7">
    <source>
        <dbReference type="ARBA" id="ARBA00022827"/>
    </source>
</evidence>
<dbReference type="FunFam" id="2.40.110.10:FF:000003">
    <property type="entry name" value="Acyl-coenzyme A oxidase"/>
    <property type="match status" value="1"/>
</dbReference>
<comment type="similarity">
    <text evidence="5 12">Belongs to the acyl-CoA oxidase family.</text>
</comment>
<feature type="domain" description="Acyl-CoA oxidase C-terminal" evidence="15">
    <location>
        <begin position="512"/>
        <end position="701"/>
    </location>
</feature>
<evidence type="ECO:0000256" key="5">
    <source>
        <dbReference type="ARBA" id="ARBA00006288"/>
    </source>
</evidence>
<dbReference type="PIRSF" id="PIRSF000168">
    <property type="entry name" value="Acyl-CoA_oxidase"/>
    <property type="match status" value="1"/>
</dbReference>
<comment type="caution">
    <text evidence="18">The sequence shown here is derived from an EMBL/GenBank/DDBJ whole genome shotgun (WGS) entry which is preliminary data.</text>
</comment>
<dbReference type="EMBL" id="WNKQ01000001">
    <property type="protein sequence ID" value="KAF5854037.1"/>
    <property type="molecule type" value="Genomic_DNA"/>
</dbReference>
<keyword evidence="8" id="KW-0276">Fatty acid metabolism</keyword>
<evidence type="ECO:0000313" key="19">
    <source>
        <dbReference type="Proteomes" id="UP000624244"/>
    </source>
</evidence>
<dbReference type="Gene3D" id="1.20.140.10">
    <property type="entry name" value="Butyryl-CoA Dehydrogenase, subunit A, domain 3"/>
    <property type="match status" value="2"/>
</dbReference>
<evidence type="ECO:0000256" key="8">
    <source>
        <dbReference type="ARBA" id="ARBA00022832"/>
    </source>
</evidence>
<dbReference type="UniPathway" id="UPA00661"/>
<evidence type="ECO:0000259" key="15">
    <source>
        <dbReference type="Pfam" id="PF01756"/>
    </source>
</evidence>
<dbReference type="Pfam" id="PF22924">
    <property type="entry name" value="ACOX_C_alpha1"/>
    <property type="match status" value="1"/>
</dbReference>
<dbReference type="FunFam" id="1.20.140.10:FF:000013">
    <property type="entry name" value="Acyl-coenzyme A oxidase"/>
    <property type="match status" value="1"/>
</dbReference>
<dbReference type="Gene3D" id="2.40.110.10">
    <property type="entry name" value="Butyryl-CoA Dehydrogenase, subunit A, domain 2"/>
    <property type="match status" value="1"/>
</dbReference>
<comment type="subcellular location">
    <subcellularLocation>
        <location evidence="3">Peroxisome</location>
    </subcellularLocation>
</comment>